<dbReference type="Pfam" id="PF09586">
    <property type="entry name" value="YfhO"/>
    <property type="match status" value="1"/>
</dbReference>
<feature type="transmembrane region" description="Helical" evidence="2">
    <location>
        <begin position="443"/>
        <end position="464"/>
    </location>
</feature>
<comment type="caution">
    <text evidence="4">The sequence shown here is derived from an EMBL/GenBank/DDBJ whole genome shotgun (WGS) entry which is preliminary data.</text>
</comment>
<keyword evidence="2" id="KW-0812">Transmembrane</keyword>
<organism evidence="4 5">
    <name type="scientific">Nocardioides albertanoniae</name>
    <dbReference type="NCBI Taxonomy" id="1175486"/>
    <lineage>
        <taxon>Bacteria</taxon>
        <taxon>Bacillati</taxon>
        <taxon>Actinomycetota</taxon>
        <taxon>Actinomycetes</taxon>
        <taxon>Propionibacteriales</taxon>
        <taxon>Nocardioidaceae</taxon>
        <taxon>Nocardioides</taxon>
    </lineage>
</organism>
<keyword evidence="2" id="KW-0472">Membrane</keyword>
<feature type="region of interest" description="Disordered" evidence="1">
    <location>
        <begin position="413"/>
        <end position="433"/>
    </location>
</feature>
<feature type="transmembrane region" description="Helical" evidence="2">
    <location>
        <begin position="246"/>
        <end position="272"/>
    </location>
</feature>
<feature type="domain" description="Membrane protein 6-pyruvoyl-tetrahydropterin synthase-related" evidence="3">
    <location>
        <begin position="134"/>
        <end position="439"/>
    </location>
</feature>
<feature type="transmembrane region" description="Helical" evidence="2">
    <location>
        <begin position="904"/>
        <end position="924"/>
    </location>
</feature>
<dbReference type="InterPro" id="IPR018580">
    <property type="entry name" value="Uncharacterised_YfhO"/>
</dbReference>
<evidence type="ECO:0000259" key="3">
    <source>
        <dbReference type="Pfam" id="PF10131"/>
    </source>
</evidence>
<feature type="transmembrane region" description="Helical" evidence="2">
    <location>
        <begin position="389"/>
        <end position="406"/>
    </location>
</feature>
<dbReference type="InterPro" id="IPR018776">
    <property type="entry name" value="Membrane_prot_PTPS-rel_domain"/>
</dbReference>
<name>A0A543AAG0_9ACTN</name>
<evidence type="ECO:0000313" key="5">
    <source>
        <dbReference type="Proteomes" id="UP000320209"/>
    </source>
</evidence>
<proteinExistence type="predicted"/>
<feature type="transmembrane region" description="Helical" evidence="2">
    <location>
        <begin position="319"/>
        <end position="337"/>
    </location>
</feature>
<accession>A0A543AAG0</accession>
<dbReference type="PANTHER" id="PTHR38454:SF1">
    <property type="entry name" value="INTEGRAL MEMBRANE PROTEIN"/>
    <property type="match status" value="1"/>
</dbReference>
<dbReference type="Proteomes" id="UP000320209">
    <property type="component" value="Unassembled WGS sequence"/>
</dbReference>
<feature type="transmembrane region" description="Helical" evidence="2">
    <location>
        <begin position="202"/>
        <end position="234"/>
    </location>
</feature>
<evidence type="ECO:0000313" key="4">
    <source>
        <dbReference type="EMBL" id="TQL69446.1"/>
    </source>
</evidence>
<evidence type="ECO:0000256" key="2">
    <source>
        <dbReference type="SAM" id="Phobius"/>
    </source>
</evidence>
<dbReference type="Pfam" id="PF10131">
    <property type="entry name" value="PTPS_related"/>
    <property type="match status" value="1"/>
</dbReference>
<reference evidence="4 5" key="1">
    <citation type="submission" date="2019-06" db="EMBL/GenBank/DDBJ databases">
        <title>Sequencing the genomes of 1000 actinobacteria strains.</title>
        <authorList>
            <person name="Klenk H.-P."/>
        </authorList>
    </citation>
    <scope>NUCLEOTIDE SEQUENCE [LARGE SCALE GENOMIC DNA]</scope>
    <source>
        <strain evidence="4 5">DSM 25218</strain>
    </source>
</reference>
<feature type="transmembrane region" description="Helical" evidence="2">
    <location>
        <begin position="476"/>
        <end position="497"/>
    </location>
</feature>
<feature type="transmembrane region" description="Helical" evidence="2">
    <location>
        <begin position="12"/>
        <end position="34"/>
    </location>
</feature>
<feature type="compositionally biased region" description="Basic and acidic residues" evidence="1">
    <location>
        <begin position="413"/>
        <end position="423"/>
    </location>
</feature>
<dbReference type="PANTHER" id="PTHR38454">
    <property type="entry name" value="INTEGRAL MEMBRANE PROTEIN-RELATED"/>
    <property type="match status" value="1"/>
</dbReference>
<keyword evidence="2" id="KW-1133">Transmembrane helix</keyword>
<dbReference type="AlphaFoldDB" id="A0A543AAG0"/>
<gene>
    <name evidence="4" type="ORF">FB381_3352</name>
</gene>
<feature type="transmembrane region" description="Helical" evidence="2">
    <location>
        <begin position="127"/>
        <end position="146"/>
    </location>
</feature>
<evidence type="ECO:0000256" key="1">
    <source>
        <dbReference type="SAM" id="MobiDB-lite"/>
    </source>
</evidence>
<sequence>MPSPVVTASDRWRSGAVVALLVVFVAVTFGPALVGHGMLLDTGWLHAMMPYAASGPIPDGTLWCRGDTWDYYLPGVENIVEGARHGSWQTWAPYEVGGAPLASLPNHAVLSPVSWPYWVMPMWLAPAWAKLTELVLVLAGMTLFLGRLGVRRSIALVAGLVFFTSGFMMMWTNWPHTKVACLVPLLLWALDRAVRERGARDLAAVGLVVAAMLLGGFPAVTMFALTLGGIYVVVRALALRDVRRTLTAGAIAAGGVGLGVALSAVQVLPFALNMSALGLDERVPNEVKPASLVLTTVAPNAYGTCASGLWAGEDNPIESIAFVGVAALVLVLCALVVRLPGGRRPATPALLAVVLAAVVWLLWIGGLPLDLLQKLPGYSSNSFGRANSIFGFLCAALAGIGLERLLQRAEHAEAHRTEAGHTEDESDAPEGDWSWRPRQVMSLVVVVVAAVAAAYFLHAAYAFISDAPRPIPDVAAKLRVPALLLVVSALAVATTLLLRGRLRLLGPLVLVLAVLAQSTTFAREVLPLTDRSDFYPVTPAHKFLKKHLGEERYGASSWEHSAVADHYRLRTPTGHEFTTPEWKSLIAAVNPDAQLSPTYSDFPANIPTPGRQPVLDQLSVRYWVTQPLEVIGAVERPQVPASRREGLRVEPGEKASCQVPRGNLRGVEVTVPDGLKPRTQEPAVVRVSVGTGADTITSERAVTRPLKPGERLRVAVPDHRFTSGPVPVTITVDGKRKPVQLAGRTDGSAVCSAVRPEKGDGLRVVHASAGAVVYERASALPRIRWAGTSEVVADGPTRVQRLRDGVAPGTVLLDDDSTPAVSGSTAQVDVRRDEPESISAEVTARGSGYLVVADSIARPGWSATVDGREVPIVPGNHAFAAVPVPDGAHTVTLTYDAPGLRTGAWVSLLGALVTLGLLIAPRVLSRVRRGRAT</sequence>
<protein>
    <submittedName>
        <fullName evidence="4">6-pyruvoyl-tetrahydropterin synthase-like protein</fullName>
    </submittedName>
</protein>
<feature type="transmembrane region" description="Helical" evidence="2">
    <location>
        <begin position="153"/>
        <end position="174"/>
    </location>
</feature>
<dbReference type="EMBL" id="VFOV01000001">
    <property type="protein sequence ID" value="TQL69446.1"/>
    <property type="molecule type" value="Genomic_DNA"/>
</dbReference>
<feature type="transmembrane region" description="Helical" evidence="2">
    <location>
        <begin position="504"/>
        <end position="522"/>
    </location>
</feature>
<keyword evidence="5" id="KW-1185">Reference proteome</keyword>
<feature type="transmembrane region" description="Helical" evidence="2">
    <location>
        <begin position="349"/>
        <end position="369"/>
    </location>
</feature>